<proteinExistence type="predicted"/>
<accession>A0A0B7B5G3</accession>
<evidence type="ECO:0000313" key="1">
    <source>
        <dbReference type="EMBL" id="CEK87511.1"/>
    </source>
</evidence>
<organism evidence="1">
    <name type="scientific">Arion vulgaris</name>
    <dbReference type="NCBI Taxonomy" id="1028688"/>
    <lineage>
        <taxon>Eukaryota</taxon>
        <taxon>Metazoa</taxon>
        <taxon>Spiralia</taxon>
        <taxon>Lophotrochozoa</taxon>
        <taxon>Mollusca</taxon>
        <taxon>Gastropoda</taxon>
        <taxon>Heterobranchia</taxon>
        <taxon>Euthyneura</taxon>
        <taxon>Panpulmonata</taxon>
        <taxon>Eupulmonata</taxon>
        <taxon>Stylommatophora</taxon>
        <taxon>Helicina</taxon>
        <taxon>Arionoidea</taxon>
        <taxon>Arionidae</taxon>
        <taxon>Arion</taxon>
    </lineage>
</organism>
<protein>
    <submittedName>
        <fullName evidence="1">Uncharacterized protein</fullName>
    </submittedName>
</protein>
<feature type="non-terminal residue" evidence="1">
    <location>
        <position position="66"/>
    </location>
</feature>
<gene>
    <name evidence="1" type="primary">ORF159674</name>
</gene>
<name>A0A0B7B5G3_9EUPU</name>
<reference evidence="1" key="1">
    <citation type="submission" date="2014-12" db="EMBL/GenBank/DDBJ databases">
        <title>Insight into the proteome of Arion vulgaris.</title>
        <authorList>
            <person name="Aradska J."/>
            <person name="Bulat T."/>
            <person name="Smidak R."/>
            <person name="Sarate P."/>
            <person name="Gangsoo J."/>
            <person name="Sialana F."/>
            <person name="Bilban M."/>
            <person name="Lubec G."/>
        </authorList>
    </citation>
    <scope>NUCLEOTIDE SEQUENCE</scope>
    <source>
        <tissue evidence="1">Skin</tissue>
    </source>
</reference>
<dbReference type="EMBL" id="HACG01040646">
    <property type="protein sequence ID" value="CEK87511.1"/>
    <property type="molecule type" value="Transcribed_RNA"/>
</dbReference>
<dbReference type="AlphaFoldDB" id="A0A0B7B5G3"/>
<sequence>MICTKANRHHIYCTLMLCKVFKKASDSSQCHTALKSVGASISRLVENVQALWTTTVCNMDRKTLLK</sequence>